<evidence type="ECO:0000313" key="9">
    <source>
        <dbReference type="Proteomes" id="UP000584670"/>
    </source>
</evidence>
<reference evidence="8 9" key="1">
    <citation type="submission" date="2020-08" db="EMBL/GenBank/DDBJ databases">
        <title>Streptomyces sp. PSKA01 genome sequencing and assembly.</title>
        <authorList>
            <person name="Mandal S."/>
            <person name="Maiti P.K."/>
            <person name="Das P."/>
        </authorList>
    </citation>
    <scope>NUCLEOTIDE SEQUENCE [LARGE SCALE GENOMIC DNA]</scope>
    <source>
        <strain evidence="8 9">PSKA01</strain>
    </source>
</reference>
<feature type="transmembrane region" description="Helical" evidence="6">
    <location>
        <begin position="321"/>
        <end position="342"/>
    </location>
</feature>
<feature type="transmembrane region" description="Helical" evidence="6">
    <location>
        <begin position="177"/>
        <end position="197"/>
    </location>
</feature>
<dbReference type="GO" id="GO:0005886">
    <property type="term" value="C:plasma membrane"/>
    <property type="evidence" value="ECO:0007669"/>
    <property type="project" value="UniProtKB-SubCell"/>
</dbReference>
<feature type="compositionally biased region" description="Basic and acidic residues" evidence="5">
    <location>
        <begin position="445"/>
        <end position="462"/>
    </location>
</feature>
<feature type="transmembrane region" description="Helical" evidence="6">
    <location>
        <begin position="414"/>
        <end position="431"/>
    </location>
</feature>
<gene>
    <name evidence="8" type="ORF">H4N64_42930</name>
</gene>
<evidence type="ECO:0000256" key="4">
    <source>
        <dbReference type="ARBA" id="ARBA00023136"/>
    </source>
</evidence>
<feature type="transmembrane region" description="Helical" evidence="6">
    <location>
        <begin position="203"/>
        <end position="221"/>
    </location>
</feature>
<feature type="transmembrane region" description="Helical" evidence="6">
    <location>
        <begin position="348"/>
        <end position="370"/>
    </location>
</feature>
<dbReference type="InterPro" id="IPR020846">
    <property type="entry name" value="MFS_dom"/>
</dbReference>
<dbReference type="AlphaFoldDB" id="A0A7X1JD37"/>
<sequence>MEHHSGRQSDARPRPLSPSGPATHGPGQRADEVDLLTPGASRYRWVVLGIAIFTQATSAFFVQGIGAMGVHLQNDLNLSTAQLGLLLSAAQLLPLVGLLVAGELLDHFSERWVVGAGACVVAVGLFMGSAAPGYTALLLALLVVGAGYSTVQPGGSKSVASWFNANQRGFAMGIRQAGLPLGAAIASAVLPLIAVAYGWRATLVAGGLVALLGAGVFMGFYRRPPARAASQDGAAPASLKAQLGARLQMLREPSMAKIMLSGTALVSVQCGVGILTVLYLHETASVAAGTAALVLVMSQGAGVVGRICLAAYSDRGGSGRYVTVVTCMIAVVGGMAVLMTPAGRSPVVAGFVFVWLGFFGLGWYGPWVAYVTESAPPGRTGFALGLAMSVNQIAIVLMPPLLGLLKDVTGSFTPPWVLLCALTIVALTVTARGELRAPARSAATSDERDTVRPHGSRKETSA</sequence>
<feature type="compositionally biased region" description="Basic and acidic residues" evidence="5">
    <location>
        <begin position="1"/>
        <end position="13"/>
    </location>
</feature>
<dbReference type="CDD" id="cd17475">
    <property type="entry name" value="MFS_MT3072_like"/>
    <property type="match status" value="1"/>
</dbReference>
<feature type="transmembrane region" description="Helical" evidence="6">
    <location>
        <begin position="258"/>
        <end position="280"/>
    </location>
</feature>
<dbReference type="InterPro" id="IPR036259">
    <property type="entry name" value="MFS_trans_sf"/>
</dbReference>
<dbReference type="InterPro" id="IPR052952">
    <property type="entry name" value="MFS-Transporter"/>
</dbReference>
<name>A0A7X1JD37_9ACTN</name>
<protein>
    <submittedName>
        <fullName evidence="8">MFS transporter</fullName>
    </submittedName>
</protein>
<evidence type="ECO:0000256" key="3">
    <source>
        <dbReference type="ARBA" id="ARBA00022989"/>
    </source>
</evidence>
<feature type="region of interest" description="Disordered" evidence="5">
    <location>
        <begin position="438"/>
        <end position="462"/>
    </location>
</feature>
<proteinExistence type="predicted"/>
<dbReference type="Gene3D" id="1.20.1250.20">
    <property type="entry name" value="MFS general substrate transporter like domains"/>
    <property type="match status" value="2"/>
</dbReference>
<dbReference type="PROSITE" id="PS50850">
    <property type="entry name" value="MFS"/>
    <property type="match status" value="1"/>
</dbReference>
<comment type="subcellular location">
    <subcellularLocation>
        <location evidence="1">Cell membrane</location>
        <topology evidence="1">Multi-pass membrane protein</topology>
    </subcellularLocation>
</comment>
<comment type="caution">
    <text evidence="8">The sequence shown here is derived from an EMBL/GenBank/DDBJ whole genome shotgun (WGS) entry which is preliminary data.</text>
</comment>
<keyword evidence="2 6" id="KW-0812">Transmembrane</keyword>
<feature type="region of interest" description="Disordered" evidence="5">
    <location>
        <begin position="1"/>
        <end position="31"/>
    </location>
</feature>
<feature type="transmembrane region" description="Helical" evidence="6">
    <location>
        <begin position="134"/>
        <end position="151"/>
    </location>
</feature>
<evidence type="ECO:0000256" key="5">
    <source>
        <dbReference type="SAM" id="MobiDB-lite"/>
    </source>
</evidence>
<feature type="domain" description="Major facilitator superfamily (MFS) profile" evidence="7">
    <location>
        <begin position="44"/>
        <end position="438"/>
    </location>
</feature>
<feature type="transmembrane region" description="Helical" evidence="6">
    <location>
        <begin position="286"/>
        <end position="309"/>
    </location>
</feature>
<evidence type="ECO:0000256" key="6">
    <source>
        <dbReference type="SAM" id="Phobius"/>
    </source>
</evidence>
<dbReference type="PANTHER" id="PTHR23527">
    <property type="entry name" value="BLL3282 PROTEIN"/>
    <property type="match status" value="1"/>
</dbReference>
<evidence type="ECO:0000259" key="7">
    <source>
        <dbReference type="PROSITE" id="PS50850"/>
    </source>
</evidence>
<organism evidence="8 9">
    <name type="scientific">Streptomyces cupreus</name>
    <dbReference type="NCBI Taxonomy" id="2759956"/>
    <lineage>
        <taxon>Bacteria</taxon>
        <taxon>Bacillati</taxon>
        <taxon>Actinomycetota</taxon>
        <taxon>Actinomycetes</taxon>
        <taxon>Kitasatosporales</taxon>
        <taxon>Streptomycetaceae</taxon>
        <taxon>Streptomyces</taxon>
    </lineage>
</organism>
<feature type="transmembrane region" description="Helical" evidence="6">
    <location>
        <begin position="112"/>
        <end position="128"/>
    </location>
</feature>
<accession>A0A7X1JD37</accession>
<dbReference type="PANTHER" id="PTHR23527:SF1">
    <property type="entry name" value="BLL3282 PROTEIN"/>
    <property type="match status" value="1"/>
</dbReference>
<keyword evidence="9" id="KW-1185">Reference proteome</keyword>
<keyword evidence="3 6" id="KW-1133">Transmembrane helix</keyword>
<evidence type="ECO:0000256" key="2">
    <source>
        <dbReference type="ARBA" id="ARBA00022692"/>
    </source>
</evidence>
<feature type="transmembrane region" description="Helical" evidence="6">
    <location>
        <begin position="382"/>
        <end position="402"/>
    </location>
</feature>
<dbReference type="EMBL" id="JACMSF010000114">
    <property type="protein sequence ID" value="MBC2908135.1"/>
    <property type="molecule type" value="Genomic_DNA"/>
</dbReference>
<dbReference type="SUPFAM" id="SSF103473">
    <property type="entry name" value="MFS general substrate transporter"/>
    <property type="match status" value="1"/>
</dbReference>
<feature type="transmembrane region" description="Helical" evidence="6">
    <location>
        <begin position="85"/>
        <end position="105"/>
    </location>
</feature>
<dbReference type="Pfam" id="PF07690">
    <property type="entry name" value="MFS_1"/>
    <property type="match status" value="1"/>
</dbReference>
<dbReference type="GO" id="GO:0022857">
    <property type="term" value="F:transmembrane transporter activity"/>
    <property type="evidence" value="ECO:0007669"/>
    <property type="project" value="InterPro"/>
</dbReference>
<evidence type="ECO:0000256" key="1">
    <source>
        <dbReference type="ARBA" id="ARBA00004651"/>
    </source>
</evidence>
<dbReference type="InterPro" id="IPR011701">
    <property type="entry name" value="MFS"/>
</dbReference>
<feature type="transmembrane region" description="Helical" evidence="6">
    <location>
        <begin position="45"/>
        <end position="65"/>
    </location>
</feature>
<evidence type="ECO:0000313" key="8">
    <source>
        <dbReference type="EMBL" id="MBC2908135.1"/>
    </source>
</evidence>
<dbReference type="Proteomes" id="UP000584670">
    <property type="component" value="Unassembled WGS sequence"/>
</dbReference>
<keyword evidence="4 6" id="KW-0472">Membrane</keyword>